<evidence type="ECO:0000256" key="5">
    <source>
        <dbReference type="ARBA" id="ARBA00022833"/>
    </source>
</evidence>
<dbReference type="InterPro" id="IPR051059">
    <property type="entry name" value="VerF-like"/>
</dbReference>
<accession>A0AAD8XBN6</accession>
<proteinExistence type="predicted"/>
<dbReference type="SUPFAM" id="SSF57667">
    <property type="entry name" value="beta-beta-alpha zinc fingers"/>
    <property type="match status" value="1"/>
</dbReference>
<dbReference type="GeneID" id="85385141"/>
<evidence type="ECO:0000256" key="2">
    <source>
        <dbReference type="ARBA" id="ARBA00022723"/>
    </source>
</evidence>
<evidence type="ECO:0000256" key="4">
    <source>
        <dbReference type="ARBA" id="ARBA00022771"/>
    </source>
</evidence>
<dbReference type="FunFam" id="3.30.160.60:FF:000065">
    <property type="entry name" value="B-cell CLL/lymphoma 6, member B"/>
    <property type="match status" value="1"/>
</dbReference>
<dbReference type="PROSITE" id="PS50157">
    <property type="entry name" value="ZINC_FINGER_C2H2_2"/>
    <property type="match status" value="2"/>
</dbReference>
<dbReference type="Pfam" id="PF04082">
    <property type="entry name" value="Fungal_trans"/>
    <property type="match status" value="1"/>
</dbReference>
<evidence type="ECO:0000256" key="8">
    <source>
        <dbReference type="SAM" id="MobiDB-lite"/>
    </source>
</evidence>
<dbReference type="Gene3D" id="3.30.160.60">
    <property type="entry name" value="Classic Zinc Finger"/>
    <property type="match status" value="2"/>
</dbReference>
<dbReference type="SMART" id="SM00355">
    <property type="entry name" value="ZnF_C2H2"/>
    <property type="match status" value="2"/>
</dbReference>
<protein>
    <recommendedName>
        <fullName evidence="9">C2H2-type domain-containing protein</fullName>
    </recommendedName>
</protein>
<dbReference type="InterPro" id="IPR036236">
    <property type="entry name" value="Znf_C2H2_sf"/>
</dbReference>
<dbReference type="GO" id="GO:0005634">
    <property type="term" value="C:nucleus"/>
    <property type="evidence" value="ECO:0007669"/>
    <property type="project" value="UniProtKB-SubCell"/>
</dbReference>
<dbReference type="PROSITE" id="PS00028">
    <property type="entry name" value="ZINC_FINGER_C2H2_1"/>
    <property type="match status" value="2"/>
</dbReference>
<dbReference type="Pfam" id="PF00096">
    <property type="entry name" value="zf-C2H2"/>
    <property type="match status" value="2"/>
</dbReference>
<keyword evidence="3" id="KW-0677">Repeat</keyword>
<dbReference type="GO" id="GO:0008270">
    <property type="term" value="F:zinc ion binding"/>
    <property type="evidence" value="ECO:0007669"/>
    <property type="project" value="UniProtKB-KW"/>
</dbReference>
<evidence type="ECO:0000259" key="9">
    <source>
        <dbReference type="PROSITE" id="PS50157"/>
    </source>
</evidence>
<keyword evidence="6" id="KW-0539">Nucleus</keyword>
<dbReference type="InterPro" id="IPR013087">
    <property type="entry name" value="Znf_C2H2_type"/>
</dbReference>
<comment type="subcellular location">
    <subcellularLocation>
        <location evidence="1">Nucleus</location>
    </subcellularLocation>
</comment>
<dbReference type="FunFam" id="3.30.160.60:FF:000446">
    <property type="entry name" value="Zinc finger protein"/>
    <property type="match status" value="1"/>
</dbReference>
<evidence type="ECO:0000313" key="10">
    <source>
        <dbReference type="EMBL" id="KAK1710007.1"/>
    </source>
</evidence>
<keyword evidence="5" id="KW-0862">Zinc</keyword>
<dbReference type="InterPro" id="IPR007219">
    <property type="entry name" value="XnlR_reg_dom"/>
</dbReference>
<dbReference type="AlphaFoldDB" id="A0AAD8XBN6"/>
<keyword evidence="2" id="KW-0479">Metal-binding</keyword>
<feature type="region of interest" description="Disordered" evidence="8">
    <location>
        <begin position="92"/>
        <end position="121"/>
    </location>
</feature>
<feature type="compositionally biased region" description="Basic and acidic residues" evidence="8">
    <location>
        <begin position="98"/>
        <end position="107"/>
    </location>
</feature>
<evidence type="ECO:0000256" key="7">
    <source>
        <dbReference type="PROSITE-ProRule" id="PRU00042"/>
    </source>
</evidence>
<dbReference type="RefSeq" id="XP_060358703.1">
    <property type="nucleotide sequence ID" value="XM_060501242.1"/>
</dbReference>
<keyword evidence="11" id="KW-1185">Reference proteome</keyword>
<evidence type="ECO:0000256" key="3">
    <source>
        <dbReference type="ARBA" id="ARBA00022737"/>
    </source>
</evidence>
<reference evidence="10" key="1">
    <citation type="submission" date="2021-12" db="EMBL/GenBank/DDBJ databases">
        <title>Comparative genomics, transcriptomics and evolutionary studies reveal genomic signatures of adaptation to plant cell wall in hemibiotrophic fungi.</title>
        <authorList>
            <consortium name="DOE Joint Genome Institute"/>
            <person name="Baroncelli R."/>
            <person name="Diaz J.F."/>
            <person name="Benocci T."/>
            <person name="Peng M."/>
            <person name="Battaglia E."/>
            <person name="Haridas S."/>
            <person name="Andreopoulos W."/>
            <person name="Labutti K."/>
            <person name="Pangilinan J."/>
            <person name="Floch G.L."/>
            <person name="Makela M.R."/>
            <person name="Henrissat B."/>
            <person name="Grigoriev I.V."/>
            <person name="Crouch J.A."/>
            <person name="De Vries R.P."/>
            <person name="Sukno S.A."/>
            <person name="Thon M.R."/>
        </authorList>
    </citation>
    <scope>NUCLEOTIDE SEQUENCE</scope>
    <source>
        <strain evidence="10">CBS 112980</strain>
    </source>
</reference>
<dbReference type="EMBL" id="JAHMHS010000176">
    <property type="protein sequence ID" value="KAK1710007.1"/>
    <property type="molecule type" value="Genomic_DNA"/>
</dbReference>
<dbReference type="CDD" id="cd12148">
    <property type="entry name" value="fungal_TF_MHR"/>
    <property type="match status" value="1"/>
</dbReference>
<evidence type="ECO:0000313" key="11">
    <source>
        <dbReference type="Proteomes" id="UP001244207"/>
    </source>
</evidence>
<feature type="domain" description="C2H2-type" evidence="9">
    <location>
        <begin position="40"/>
        <end position="67"/>
    </location>
</feature>
<dbReference type="GO" id="GO:0000785">
    <property type="term" value="C:chromatin"/>
    <property type="evidence" value="ECO:0007669"/>
    <property type="project" value="TreeGrafter"/>
</dbReference>
<comment type="caution">
    <text evidence="10">The sequence shown here is derived from an EMBL/GenBank/DDBJ whole genome shotgun (WGS) entry which is preliminary data.</text>
</comment>
<feature type="domain" description="C2H2-type" evidence="9">
    <location>
        <begin position="12"/>
        <end position="39"/>
    </location>
</feature>
<dbReference type="Proteomes" id="UP001244207">
    <property type="component" value="Unassembled WGS sequence"/>
</dbReference>
<sequence length="848" mass="94785">MGSPNEVEQTSHTCEVCSRSFTRIENLKRHQKTHQGNLPHRCIICQKRFSRSDLLKKHQRLHQKLNQEDALREEHELSSAKKVDYSFIIEDPNPHSSLSRDRDRETGIAHPPLVGDSRLQYPDVGHAMNKTPRTSHAASSVLSPSCVALSRPQDTTATASDLGANVDFSYFVQPWQDSLWVDSSQWFTPDFYDAVRETSHISDPFILQDDSISLSAHWNWLGQYPAMPGSSASQLVTNDGQVAPLVPAEISDGQETISRVNSPPNVPSREDGVAFAWNPSSKSLCQTHSISISESHPLMILHNPRFDIIESTWIRVQEFLDLGTPGSENLIPPSLAVANVFLGLFFDCFYEQSPVLHLPTLSVDHLPSFLLSAMIIIGATYSRIRHTRRFSILMLNRARQNLQALIEADKSLTRHPETIYASSLLVYTGLWCGNKGAFETAEAFRGSLVTYVRRLFQPKSKVADAASSHVEDRWRAWAKSEFKRRLRWYVFMIDSQFPAILNMRSMMSLAEVARWECPGDDAAWCTTSALAWEALVKSLGSSPAPEFGVVYKALTSNRRAQSTRLTPSVSAVTDRISPWTQFLVLSSLASQALDWSHDWSVQVGSDLAMLQDMDSDCHREGLRIRDNIITSLESWEFYYGTKHSGNPIPDGAQSPVLYFQKASQILRGLVNIQLHTCVADLQDALGKGGANAVDESLGRLRIYFTNGYTSYIDSYQGPPFESLDAFAKSVIETTSIMSNPTLQSATPYSIFGVFLNHVLQWAFLKSSPKTLKSHLRRHLRDNDFSYHGQGMSELTGILDFGLSSADPAVINRDRSHLVLMQAAQNLALLGTWGASLNLALLLQLRAKT</sequence>
<dbReference type="PANTHER" id="PTHR40626:SF11">
    <property type="entry name" value="ZINC FINGER PROTEIN YPR022C"/>
    <property type="match status" value="1"/>
</dbReference>
<dbReference type="GO" id="GO:0000978">
    <property type="term" value="F:RNA polymerase II cis-regulatory region sequence-specific DNA binding"/>
    <property type="evidence" value="ECO:0007669"/>
    <property type="project" value="InterPro"/>
</dbReference>
<dbReference type="GO" id="GO:0000981">
    <property type="term" value="F:DNA-binding transcription factor activity, RNA polymerase II-specific"/>
    <property type="evidence" value="ECO:0007669"/>
    <property type="project" value="InterPro"/>
</dbReference>
<name>A0AAD8XBN6_GLOAC</name>
<organism evidence="10 11">
    <name type="scientific">Glomerella acutata</name>
    <name type="common">Colletotrichum acutatum</name>
    <dbReference type="NCBI Taxonomy" id="27357"/>
    <lineage>
        <taxon>Eukaryota</taxon>
        <taxon>Fungi</taxon>
        <taxon>Dikarya</taxon>
        <taxon>Ascomycota</taxon>
        <taxon>Pezizomycotina</taxon>
        <taxon>Sordariomycetes</taxon>
        <taxon>Hypocreomycetidae</taxon>
        <taxon>Glomerellales</taxon>
        <taxon>Glomerellaceae</taxon>
        <taxon>Colletotrichum</taxon>
        <taxon>Colletotrichum acutatum species complex</taxon>
    </lineage>
</organism>
<dbReference type="PANTHER" id="PTHR40626">
    <property type="entry name" value="MIP31509P"/>
    <property type="match status" value="1"/>
</dbReference>
<dbReference type="GO" id="GO:0006351">
    <property type="term" value="P:DNA-templated transcription"/>
    <property type="evidence" value="ECO:0007669"/>
    <property type="project" value="InterPro"/>
</dbReference>
<keyword evidence="4 7" id="KW-0863">Zinc-finger</keyword>
<evidence type="ECO:0000256" key="1">
    <source>
        <dbReference type="ARBA" id="ARBA00004123"/>
    </source>
</evidence>
<evidence type="ECO:0000256" key="6">
    <source>
        <dbReference type="ARBA" id="ARBA00023242"/>
    </source>
</evidence>
<gene>
    <name evidence="10" type="ORF">BDZ83DRAFT_134969</name>
</gene>